<dbReference type="eggNOG" id="COG1452">
    <property type="taxonomic scope" value="Bacteria"/>
</dbReference>
<dbReference type="KEGG" id="mpz:Marpi_0122"/>
<name>H2J361_MARPK</name>
<evidence type="ECO:0000256" key="1">
    <source>
        <dbReference type="SAM" id="SignalP"/>
    </source>
</evidence>
<dbReference type="OrthoDB" id="48952at2"/>
<keyword evidence="1" id="KW-0732">Signal</keyword>
<feature type="chain" id="PRO_5003562949" evidence="1">
    <location>
        <begin position="20"/>
        <end position="220"/>
    </location>
</feature>
<dbReference type="RefSeq" id="WP_014295651.1">
    <property type="nucleotide sequence ID" value="NC_016751.1"/>
</dbReference>
<dbReference type="Pfam" id="PF03968">
    <property type="entry name" value="LptD_N"/>
    <property type="match status" value="1"/>
</dbReference>
<evidence type="ECO:0000259" key="2">
    <source>
        <dbReference type="Pfam" id="PF03968"/>
    </source>
</evidence>
<organism evidence="3 4">
    <name type="scientific">Marinitoga piezophila (strain DSM 14283 / JCM 11233 / KA3)</name>
    <dbReference type="NCBI Taxonomy" id="443254"/>
    <lineage>
        <taxon>Bacteria</taxon>
        <taxon>Thermotogati</taxon>
        <taxon>Thermotogota</taxon>
        <taxon>Thermotogae</taxon>
        <taxon>Petrotogales</taxon>
        <taxon>Petrotogaceae</taxon>
        <taxon>Marinitoga</taxon>
    </lineage>
</organism>
<reference evidence="3 4" key="1">
    <citation type="journal article" date="2012" name="J. Bacteriol.">
        <title>Complete Genome Sequence of the Thermophilic, Piezophilic, Heterotrophic Bacterium Marinitoga piezophila KA3.</title>
        <authorList>
            <person name="Lucas S."/>
            <person name="Han J."/>
            <person name="Lapidus A."/>
            <person name="Cheng J.F."/>
            <person name="Goodwin L.A."/>
            <person name="Pitluck S."/>
            <person name="Peters L."/>
            <person name="Mikhailova N."/>
            <person name="Teshima H."/>
            <person name="Detter J.C."/>
            <person name="Han C."/>
            <person name="Tapia R."/>
            <person name="Land M."/>
            <person name="Hauser L."/>
            <person name="Kyrpides N.C."/>
            <person name="Ivanova N."/>
            <person name="Pagani I."/>
            <person name="Vannier P."/>
            <person name="Oger P."/>
            <person name="Bartlett D.H."/>
            <person name="Noll K.M."/>
            <person name="Woyke T."/>
            <person name="Jebbar M."/>
        </authorList>
    </citation>
    <scope>NUCLEOTIDE SEQUENCE [LARGE SCALE GENOMIC DNA]</scope>
    <source>
        <strain evidence="4">DSM 14283 / JCM 11233 / KA3</strain>
    </source>
</reference>
<dbReference type="STRING" id="443254.Marpi_0122"/>
<evidence type="ECO:0000313" key="3">
    <source>
        <dbReference type="EMBL" id="AEX84579.1"/>
    </source>
</evidence>
<sequence>MKKWLFLLISVLLFSIALADTIHVSAITVNGGDDFYVLKNDVKVIKNDLEVLTDLATVTLVNEEWRNLESSGDIFIKTDTMEATSNLLKYDLKKDIGTLSGDVETTIKLKEDNKIIYIFCDKIEFNNKDKTYSGNMKSDDGLVKILKDDYVIFAKSFEYDENTKILVLKDNVTIKNDVKKINMKTSKATFKTDKNEISAQRVQLTLEIKNDNEKEEEENK</sequence>
<dbReference type="EMBL" id="CP003257">
    <property type="protein sequence ID" value="AEX84579.1"/>
    <property type="molecule type" value="Genomic_DNA"/>
</dbReference>
<gene>
    <name evidence="3" type="ordered locus">Marpi_0122</name>
</gene>
<reference evidence="4" key="2">
    <citation type="submission" date="2012-01" db="EMBL/GenBank/DDBJ databases">
        <title>Complete sequence of chromosome of Marinitoga piezophila KA3.</title>
        <authorList>
            <person name="Lucas S."/>
            <person name="Han J."/>
            <person name="Lapidus A."/>
            <person name="Cheng J.-F."/>
            <person name="Goodwin L."/>
            <person name="Pitluck S."/>
            <person name="Peters L."/>
            <person name="Mikhailova N."/>
            <person name="Teshima H."/>
            <person name="Detter J.C."/>
            <person name="Han C."/>
            <person name="Tapia R."/>
            <person name="Land M."/>
            <person name="Hauser L."/>
            <person name="Kyrpides N."/>
            <person name="Ivanova N."/>
            <person name="Pagani I."/>
            <person name="Jebbar M."/>
            <person name="Vannier P."/>
            <person name="Oger P."/>
            <person name="Cario A."/>
            <person name="Bartlett D."/>
            <person name="Noll K.M."/>
            <person name="Woyke T."/>
        </authorList>
    </citation>
    <scope>NUCLEOTIDE SEQUENCE [LARGE SCALE GENOMIC DNA]</scope>
    <source>
        <strain evidence="4">DSM 14283 / JCM 11233 / KA3</strain>
    </source>
</reference>
<keyword evidence="4" id="KW-1185">Reference proteome</keyword>
<dbReference type="AlphaFoldDB" id="H2J361"/>
<evidence type="ECO:0000313" key="4">
    <source>
        <dbReference type="Proteomes" id="UP000007161"/>
    </source>
</evidence>
<feature type="domain" description="Organic solvent tolerance-like N-terminal" evidence="2">
    <location>
        <begin position="36"/>
        <end position="114"/>
    </location>
</feature>
<dbReference type="Proteomes" id="UP000007161">
    <property type="component" value="Chromosome"/>
</dbReference>
<dbReference type="HOGENOM" id="CLU_1319917_0_0_0"/>
<proteinExistence type="predicted"/>
<accession>H2J361</accession>
<protein>
    <submittedName>
        <fullName evidence="3">Organic solvent tolerance protein OstA</fullName>
    </submittedName>
</protein>
<dbReference type="InterPro" id="IPR005653">
    <property type="entry name" value="OstA-like_N"/>
</dbReference>
<feature type="signal peptide" evidence="1">
    <location>
        <begin position="1"/>
        <end position="19"/>
    </location>
</feature>
<dbReference type="Gene3D" id="2.60.450.10">
    <property type="entry name" value="Lipopolysaccharide (LPS) transport protein A like domain"/>
    <property type="match status" value="1"/>
</dbReference>